<protein>
    <recommendedName>
        <fullName evidence="5">Glycoside hydrolase family 5 domain-containing protein</fullName>
    </recommendedName>
</protein>
<name>A0A6H0Y3K5_9PEZI</name>
<evidence type="ECO:0000259" key="5">
    <source>
        <dbReference type="Pfam" id="PF00150"/>
    </source>
</evidence>
<dbReference type="Gene3D" id="3.20.20.80">
    <property type="entry name" value="Glycosidases"/>
    <property type="match status" value="1"/>
</dbReference>
<keyword evidence="7" id="KW-1185">Reference proteome</keyword>
<evidence type="ECO:0000256" key="3">
    <source>
        <dbReference type="ARBA" id="ARBA00023295"/>
    </source>
</evidence>
<feature type="domain" description="Glycoside hydrolase family 5" evidence="5">
    <location>
        <begin position="42"/>
        <end position="363"/>
    </location>
</feature>
<keyword evidence="2 4" id="KW-0378">Hydrolase</keyword>
<dbReference type="InterPro" id="IPR001547">
    <property type="entry name" value="Glyco_hydro_5"/>
</dbReference>
<dbReference type="Proteomes" id="UP000503462">
    <property type="component" value="Chromosome 5"/>
</dbReference>
<dbReference type="PANTHER" id="PTHR31263">
    <property type="entry name" value="CELLULASE FAMILY PROTEIN (AFU_ORTHOLOGUE AFUA_5G14560)"/>
    <property type="match status" value="1"/>
</dbReference>
<evidence type="ECO:0000313" key="7">
    <source>
        <dbReference type="Proteomes" id="UP000503462"/>
    </source>
</evidence>
<dbReference type="InterPro" id="IPR017853">
    <property type="entry name" value="GH"/>
</dbReference>
<gene>
    <name evidence="6" type="ORF">AMS68_007119</name>
</gene>
<evidence type="ECO:0000256" key="4">
    <source>
        <dbReference type="RuleBase" id="RU361153"/>
    </source>
</evidence>
<comment type="similarity">
    <text evidence="1 4">Belongs to the glycosyl hydrolase 5 (cellulase A) family.</text>
</comment>
<dbReference type="Pfam" id="PF00150">
    <property type="entry name" value="Cellulase"/>
    <property type="match status" value="1"/>
</dbReference>
<dbReference type="EMBL" id="CP051143">
    <property type="protein sequence ID" value="QIX01602.1"/>
    <property type="molecule type" value="Genomic_DNA"/>
</dbReference>
<dbReference type="AlphaFoldDB" id="A0A6H0Y3K5"/>
<dbReference type="GO" id="GO:0000272">
    <property type="term" value="P:polysaccharide catabolic process"/>
    <property type="evidence" value="ECO:0007669"/>
    <property type="project" value="InterPro"/>
</dbReference>
<sequence>MQKMPSAEARIQQTVLGAEGNATDKFDEFTPPLRTAGRHIIDANGQRFKLASINWYGSSDVYFVPGGLDKMHRTEMAATIRRMGFNSVRFPYSDQMVIENPVIDPIWLQANLDLLDPYVSGENGRASDPLGPRAIEVFNACVEAMTDAGIAVIINNHITNAHWCDGKNLCDSSWHNDQYGPVCNIRQTTQNWIDHWKTIMLPFVDNPLVIGADLRNEPRGVWGTMKWGSWAKACEKVGEELLAMQPNWLMVIEGVSSANDCSEAKNRPVTYSVPNRVVYSSHVYAWSGWSSLEPYSKKPYPAFALDMEHNWGYLLRSNIAPVWVGEFGAPRGPHAGDRHYWDNLMRYLKDVDADFGYWALNAHKPDPFDDETYGLLRHDWATVIDDYRLQDMRALMRPSLKA</sequence>
<organism evidence="6 7">
    <name type="scientific">Peltaster fructicola</name>
    <dbReference type="NCBI Taxonomy" id="286661"/>
    <lineage>
        <taxon>Eukaryota</taxon>
        <taxon>Fungi</taxon>
        <taxon>Dikarya</taxon>
        <taxon>Ascomycota</taxon>
        <taxon>Pezizomycotina</taxon>
        <taxon>Dothideomycetes</taxon>
        <taxon>Dothideomycetes incertae sedis</taxon>
        <taxon>Peltaster</taxon>
    </lineage>
</organism>
<reference evidence="6 7" key="1">
    <citation type="journal article" date="2016" name="Sci. Rep.">
        <title>Peltaster fructicola genome reveals evolution from an invasive phytopathogen to an ectophytic parasite.</title>
        <authorList>
            <person name="Xu C."/>
            <person name="Chen H."/>
            <person name="Gleason M.L."/>
            <person name="Xu J.R."/>
            <person name="Liu H."/>
            <person name="Zhang R."/>
            <person name="Sun G."/>
        </authorList>
    </citation>
    <scope>NUCLEOTIDE SEQUENCE [LARGE SCALE GENOMIC DNA]</scope>
    <source>
        <strain evidence="6 7">LNHT1506</strain>
    </source>
</reference>
<dbReference type="OrthoDB" id="442731at2759"/>
<keyword evidence="3 4" id="KW-0326">Glycosidase</keyword>
<accession>A0A6H0Y3K5</accession>
<dbReference type="SUPFAM" id="SSF51445">
    <property type="entry name" value="(Trans)glycosidases"/>
    <property type="match status" value="1"/>
</dbReference>
<evidence type="ECO:0000313" key="6">
    <source>
        <dbReference type="EMBL" id="QIX01602.1"/>
    </source>
</evidence>
<dbReference type="PANTHER" id="PTHR31263:SF0">
    <property type="entry name" value="CELLULASE FAMILY PROTEIN (AFU_ORTHOLOGUE AFUA_5G14560)"/>
    <property type="match status" value="1"/>
</dbReference>
<evidence type="ECO:0000256" key="1">
    <source>
        <dbReference type="ARBA" id="ARBA00005641"/>
    </source>
</evidence>
<proteinExistence type="inferred from homology"/>
<dbReference type="GO" id="GO:0004553">
    <property type="term" value="F:hydrolase activity, hydrolyzing O-glycosyl compounds"/>
    <property type="evidence" value="ECO:0007669"/>
    <property type="project" value="InterPro"/>
</dbReference>
<evidence type="ECO:0000256" key="2">
    <source>
        <dbReference type="ARBA" id="ARBA00022801"/>
    </source>
</evidence>